<evidence type="ECO:0000256" key="2">
    <source>
        <dbReference type="ARBA" id="ARBA00022669"/>
    </source>
</evidence>
<keyword evidence="4" id="KW-0146">Chitin degradation</keyword>
<feature type="disulfide bond" evidence="8">
    <location>
        <begin position="191"/>
        <end position="203"/>
    </location>
</feature>
<evidence type="ECO:0000259" key="13">
    <source>
        <dbReference type="PROSITE" id="PS51910"/>
    </source>
</evidence>
<sequence>MKHLITFFLFIKLVTCVYWKNYTTPTLFLTKTTAKQNADGTCYVHTMASGESCAFLIEKFTNVETEINLNKWNEDNPTWYGCSNGHPYVGDKVCVSEGNFPDYSPKPNSNGTCYTYYIKSGDTCYDLASKYYLSTEQLESFNEKTYGWFGCNNLQLGQAMCLGKGTPPKPIPNPKAECGPLASGDLYNSECPNKACCSQYGFCGTTSEFCDKKSSNTNSPGTTGCYSNCGYGNLPTKSASSFKKVAYWIDTDSSMYMDPLTINGYDIVHYSFAIINSDLSISVGSGFDDFLKITSKKIIAFGGWDFSTNPNTYNILREVVSDSKINTFANNVINFINEYNLDGVNFDWEYPGAPDIPGIPAGDKKDGKRYSDLIGLIKQGIGSKLVSVALPAAYWYLKAFPLTDMDKHMDYFIIMNYDYYGQWDYNTDTGIGCHVDKRNTTDIIKMITKSGIDTTKVYGGVANYARTYKLKDNNCNKYGCDFTGPESNAITGDITRTPGIMTENELLAIDKSTRTRWSDTDSHCDIMTYEDNTNWAAWMKSSERTNLINWYKDIGLGGSALWAVNYDITKANEDSDNDSITCEISVNDDDFDVVCNLYPVNMPIGSNKGISYSKYTKIINTILKVDIFSVEYLDYIKFILKNCIIIEQYSALYGSEVVKYAKRVNSIFSKIYHNIDINLSGYEDHKKDSIDKIIDYYYIITYTIPYETYLFSDREKTIEHWGDTNNNERKFIKSVTDISSASSYNTRLYKICYMTDDSASVFNDDIYTDPDYLPSTDQESSDYDFEFCDDSMCQTAETDIIFKNKDSLLLDIKKYLEELDLKMPVFIVNLHGKSPGVECNALKYVSENYDTISNKNNFFIFNLLEQILIIMLKEIQLHF</sequence>
<accession>Q9C127</accession>
<dbReference type="CAZy" id="GH18">
    <property type="family name" value="Glycoside Hydrolase Family 18"/>
</dbReference>
<keyword evidence="3 9" id="KW-0378">Hydrolase</keyword>
<feature type="signal peptide" evidence="10">
    <location>
        <begin position="1"/>
        <end position="16"/>
    </location>
</feature>
<dbReference type="GO" id="GO:0000272">
    <property type="term" value="P:polysaccharide catabolic process"/>
    <property type="evidence" value="ECO:0007669"/>
    <property type="project" value="UniProtKB-KW"/>
</dbReference>
<dbReference type="Pfam" id="PF00704">
    <property type="entry name" value="Glyco_hydro_18"/>
    <property type="match status" value="1"/>
</dbReference>
<dbReference type="CDD" id="cd00118">
    <property type="entry name" value="LysM"/>
    <property type="match status" value="1"/>
</dbReference>
<dbReference type="PROSITE" id="PS00026">
    <property type="entry name" value="CHIT_BIND_I_1"/>
    <property type="match status" value="1"/>
</dbReference>
<dbReference type="InterPro" id="IPR053214">
    <property type="entry name" value="LysM12-like"/>
</dbReference>
<evidence type="ECO:0000256" key="3">
    <source>
        <dbReference type="ARBA" id="ARBA00022801"/>
    </source>
</evidence>
<dbReference type="Pfam" id="PF01476">
    <property type="entry name" value="LysM"/>
    <property type="match status" value="1"/>
</dbReference>
<evidence type="ECO:0000259" key="12">
    <source>
        <dbReference type="PROSITE" id="PS51782"/>
    </source>
</evidence>
<keyword evidence="6 9" id="KW-0326">Glycosidase</keyword>
<dbReference type="InterPro" id="IPR018392">
    <property type="entry name" value="LysM"/>
</dbReference>
<dbReference type="SMART" id="SM00636">
    <property type="entry name" value="Glyco_18"/>
    <property type="match status" value="1"/>
</dbReference>
<dbReference type="SMART" id="SM00270">
    <property type="entry name" value="ChtBD1"/>
    <property type="match status" value="1"/>
</dbReference>
<dbReference type="InterPro" id="IPR001002">
    <property type="entry name" value="Chitin-bd_1"/>
</dbReference>
<keyword evidence="8" id="KW-1015">Disulfide bond</keyword>
<dbReference type="InterPro" id="IPR018371">
    <property type="entry name" value="Chitin-binding_1_CS"/>
</dbReference>
<keyword evidence="14" id="KW-0614">Plasmid</keyword>
<evidence type="ECO:0000256" key="5">
    <source>
        <dbReference type="ARBA" id="ARBA00023277"/>
    </source>
</evidence>
<dbReference type="Gene3D" id="3.30.60.10">
    <property type="entry name" value="Endochitinase-like"/>
    <property type="match status" value="1"/>
</dbReference>
<feature type="disulfide bond" evidence="8">
    <location>
        <begin position="225"/>
        <end position="229"/>
    </location>
</feature>
<dbReference type="Gene3D" id="3.10.350.10">
    <property type="entry name" value="LysM domain"/>
    <property type="match status" value="1"/>
</dbReference>
<dbReference type="Gene3D" id="3.10.50.10">
    <property type="match status" value="1"/>
</dbReference>
<dbReference type="CAZy" id="CBM50">
    <property type="family name" value="Carbohydrate-Binding Module Family 50"/>
</dbReference>
<dbReference type="Pfam" id="PF00187">
    <property type="entry name" value="Chitin_bind_1"/>
    <property type="match status" value="1"/>
</dbReference>
<feature type="domain" description="Chitin-binding type-1" evidence="11">
    <location>
        <begin position="175"/>
        <end position="231"/>
    </location>
</feature>
<evidence type="ECO:0000256" key="10">
    <source>
        <dbReference type="SAM" id="SignalP"/>
    </source>
</evidence>
<dbReference type="InterPro" id="IPR001579">
    <property type="entry name" value="Glyco_hydro_18_chit_AS"/>
</dbReference>
<dbReference type="SUPFAM" id="SSF57016">
    <property type="entry name" value="Plant lectins/antimicrobial peptides"/>
    <property type="match status" value="1"/>
</dbReference>
<keyword evidence="10" id="KW-0732">Signal</keyword>
<evidence type="ECO:0000256" key="6">
    <source>
        <dbReference type="ARBA" id="ARBA00023295"/>
    </source>
</evidence>
<comment type="catalytic activity">
    <reaction evidence="1">
        <text>Random endo-hydrolysis of N-acetyl-beta-D-glucosaminide (1-&gt;4)-beta-linkages in chitin and chitodextrins.</text>
        <dbReference type="EC" id="3.2.1.14"/>
    </reaction>
</comment>
<dbReference type="GO" id="GO:0006032">
    <property type="term" value="P:chitin catabolic process"/>
    <property type="evidence" value="ECO:0007669"/>
    <property type="project" value="UniProtKB-KW"/>
</dbReference>
<dbReference type="AlphaFoldDB" id="Q9C127"/>
<reference evidence="14" key="1">
    <citation type="journal article" date="2002" name="Plasmid">
        <title>Genome organization of the linear Pichia etchellsii plasmid pPE1A: evidence for expression of an extracellular chitin-binding protein homologous to the alpha-subunit of the Kluyveromyces lactis killer toxin.</title>
        <authorList>
            <person name="Klassen R."/>
            <person name="Jablonowski D."/>
            <person name="Schaffrath R."/>
            <person name="Meinhardt F."/>
        </authorList>
    </citation>
    <scope>NUCLEOTIDE SEQUENCE</scope>
    <source>
        <strain evidence="14">CBS 2011</strain>
        <plasmid evidence="14">pPE1A</plasmid>
    </source>
</reference>
<comment type="caution">
    <text evidence="8">Lacks conserved residue(s) required for the propagation of feature annotation.</text>
</comment>
<feature type="domain" description="LysM" evidence="12">
    <location>
        <begin position="114"/>
        <end position="162"/>
    </location>
</feature>
<dbReference type="PANTHER" id="PTHR47700:SF2">
    <property type="entry name" value="CHITINASE"/>
    <property type="match status" value="1"/>
</dbReference>
<geneLocation type="plasmid" evidence="14">
    <name>pPE1A</name>
</geneLocation>
<evidence type="ECO:0000256" key="1">
    <source>
        <dbReference type="ARBA" id="ARBA00000822"/>
    </source>
</evidence>
<dbReference type="InterPro" id="IPR001223">
    <property type="entry name" value="Glyco_hydro18_cat"/>
</dbReference>
<dbReference type="CDD" id="cd00035">
    <property type="entry name" value="ChtBD1"/>
    <property type="match status" value="1"/>
</dbReference>
<dbReference type="SUPFAM" id="SSF54106">
    <property type="entry name" value="LysM domain"/>
    <property type="match status" value="1"/>
</dbReference>
<dbReference type="InterPro" id="IPR011583">
    <property type="entry name" value="Chitinase_II/V-like_cat"/>
</dbReference>
<dbReference type="PANTHER" id="PTHR47700">
    <property type="entry name" value="V CHITINASE, PUTATIVE (AFU_ORTHOLOGUE AFUA_6G13720)-RELATED"/>
    <property type="match status" value="1"/>
</dbReference>
<feature type="disulfide bond" evidence="8">
    <location>
        <begin position="196"/>
        <end position="210"/>
    </location>
</feature>
<name>Q9C127_PICET</name>
<evidence type="ECO:0000256" key="7">
    <source>
        <dbReference type="ARBA" id="ARBA00023326"/>
    </source>
</evidence>
<keyword evidence="5" id="KW-0119">Carbohydrate metabolism</keyword>
<keyword evidence="7" id="KW-0624">Polysaccharide degradation</keyword>
<organism evidence="14">
    <name type="scientific">Pichia etchellsii</name>
    <name type="common">Yeast</name>
    <dbReference type="NCBI Taxonomy" id="28550"/>
    <lineage>
        <taxon>Eukaryota</taxon>
        <taxon>Fungi</taxon>
        <taxon>Dikarya</taxon>
        <taxon>Ascomycota</taxon>
        <taxon>Saccharomycotina</taxon>
        <taxon>Pichiomycetes</taxon>
        <taxon>Debaryomycetaceae</taxon>
        <taxon>Schwanniomyces</taxon>
    </lineage>
</organism>
<dbReference type="SUPFAM" id="SSF54556">
    <property type="entry name" value="Chitinase insertion domain"/>
    <property type="match status" value="1"/>
</dbReference>
<evidence type="ECO:0000256" key="8">
    <source>
        <dbReference type="PROSITE-ProRule" id="PRU00261"/>
    </source>
</evidence>
<dbReference type="EMBL" id="AJ409097">
    <property type="protein sequence ID" value="CAC34265.1"/>
    <property type="molecule type" value="Genomic_DNA"/>
</dbReference>
<proteinExistence type="predicted"/>
<dbReference type="CAZy" id="CBM18">
    <property type="family name" value="Carbohydrate-Binding Module Family 18"/>
</dbReference>
<dbReference type="InterPro" id="IPR036861">
    <property type="entry name" value="Endochitinase-like_sf"/>
</dbReference>
<keyword evidence="2 8" id="KW-0147">Chitin-binding</keyword>
<dbReference type="InterPro" id="IPR036779">
    <property type="entry name" value="LysM_dom_sf"/>
</dbReference>
<evidence type="ECO:0000313" key="14">
    <source>
        <dbReference type="EMBL" id="CAC34265.1"/>
    </source>
</evidence>
<dbReference type="SMART" id="SM00257">
    <property type="entry name" value="LysM"/>
    <property type="match status" value="1"/>
</dbReference>
<protein>
    <submittedName>
        <fullName evidence="14">Uncharacterized protein</fullName>
    </submittedName>
</protein>
<dbReference type="Gene3D" id="3.20.20.80">
    <property type="entry name" value="Glycosidases"/>
    <property type="match status" value="1"/>
</dbReference>
<dbReference type="PROSITE" id="PS51782">
    <property type="entry name" value="LYSM"/>
    <property type="match status" value="1"/>
</dbReference>
<dbReference type="GO" id="GO:0008061">
    <property type="term" value="F:chitin binding"/>
    <property type="evidence" value="ECO:0007669"/>
    <property type="project" value="UniProtKB-UniRule"/>
</dbReference>
<dbReference type="InterPro" id="IPR029070">
    <property type="entry name" value="Chitinase_insertion_sf"/>
</dbReference>
<dbReference type="GO" id="GO:0008843">
    <property type="term" value="F:endochitinase activity"/>
    <property type="evidence" value="ECO:0007669"/>
    <property type="project" value="UniProtKB-EC"/>
</dbReference>
<dbReference type="PROSITE" id="PS01095">
    <property type="entry name" value="GH18_1"/>
    <property type="match status" value="1"/>
</dbReference>
<evidence type="ECO:0000256" key="9">
    <source>
        <dbReference type="RuleBase" id="RU000489"/>
    </source>
</evidence>
<dbReference type="PROSITE" id="PS50941">
    <property type="entry name" value="CHIT_BIND_I_2"/>
    <property type="match status" value="1"/>
</dbReference>
<dbReference type="InterPro" id="IPR017853">
    <property type="entry name" value="GH"/>
</dbReference>
<evidence type="ECO:0000259" key="11">
    <source>
        <dbReference type="PROSITE" id="PS50941"/>
    </source>
</evidence>
<dbReference type="PROSITE" id="PS51910">
    <property type="entry name" value="GH18_2"/>
    <property type="match status" value="1"/>
</dbReference>
<feature type="domain" description="GH18" evidence="13">
    <location>
        <begin position="242"/>
        <end position="579"/>
    </location>
</feature>
<dbReference type="SUPFAM" id="SSF51445">
    <property type="entry name" value="(Trans)glycosidases"/>
    <property type="match status" value="1"/>
</dbReference>
<feature type="chain" id="PRO_5004324253" evidence="10">
    <location>
        <begin position="17"/>
        <end position="879"/>
    </location>
</feature>
<evidence type="ECO:0000256" key="4">
    <source>
        <dbReference type="ARBA" id="ARBA00023024"/>
    </source>
</evidence>